<protein>
    <submittedName>
        <fullName evidence="1">Uncharacterized protein</fullName>
    </submittedName>
</protein>
<gene>
    <name evidence="1" type="ORF">HMPREF0769_12774</name>
</gene>
<name>A0A0E1X8K7_STAAU</name>
<dbReference type="EMBL" id="ACJA02000004">
    <property type="protein sequence ID" value="EFH95153.1"/>
    <property type="molecule type" value="Genomic_DNA"/>
</dbReference>
<dbReference type="HOGENOM" id="CLU_3276900_0_0_9"/>
<evidence type="ECO:0000313" key="1">
    <source>
        <dbReference type="EMBL" id="EFH95153.1"/>
    </source>
</evidence>
<dbReference type="AlphaFoldDB" id="A0A0E1X8K7"/>
<comment type="caution">
    <text evidence="1">The sequence shown here is derived from an EMBL/GenBank/DDBJ whole genome shotgun (WGS) entry which is preliminary data.</text>
</comment>
<accession>A0A0E1X8K7</accession>
<reference evidence="1" key="1">
    <citation type="submission" date="2010-05" db="EMBL/GenBank/DDBJ databases">
        <authorList>
            <person name="Muzny D."/>
            <person name="Qin X."/>
            <person name="Buhay C."/>
            <person name="Dugan-Rocha S."/>
            <person name="Ding Y."/>
            <person name="Chen G."/>
            <person name="Hawes A."/>
            <person name="Holder M."/>
            <person name="Jhangiani S."/>
            <person name="Johnson A."/>
            <person name="Khan Z."/>
            <person name="Li Z."/>
            <person name="Liu W."/>
            <person name="Liu X."/>
            <person name="Perez L."/>
            <person name="Shen H."/>
            <person name="Wang Q."/>
            <person name="Watt J."/>
            <person name="Xi L."/>
            <person name="Xin Y."/>
            <person name="Zhou J."/>
            <person name="Deng J."/>
            <person name="Jiang H."/>
            <person name="Liu Y."/>
            <person name="Qu J."/>
            <person name="Song X.-Z."/>
            <person name="Zhang L."/>
            <person name="Villasana D."/>
            <person name="Johnson A."/>
            <person name="Liu J."/>
            <person name="Liyanage D."/>
            <person name="Lorensuhewa L."/>
            <person name="Robinson T."/>
            <person name="Song A."/>
            <person name="Song B.-B."/>
            <person name="Dinh H."/>
            <person name="Thornton R."/>
            <person name="Coyle M."/>
            <person name="Francisco L."/>
            <person name="Jackson L."/>
            <person name="Javaid M."/>
            <person name="Korchina V."/>
            <person name="Kovar C."/>
            <person name="Mata R."/>
            <person name="Mathew T."/>
            <person name="Ngo R."/>
            <person name="Nguyen L."/>
            <person name="Nguyen N."/>
            <person name="Okwuonu G."/>
            <person name="Ongeri F."/>
            <person name="Pham C."/>
            <person name="Simmons D."/>
            <person name="Wilczek-Boney K."/>
            <person name="Hale W."/>
            <person name="Jakkamsetti A."/>
            <person name="Pham P."/>
            <person name="Ruth R."/>
            <person name="San Lucas F."/>
            <person name="Warren J."/>
            <person name="Zhang J."/>
            <person name="Zhao Z."/>
            <person name="Zhou C."/>
            <person name="Zhu D."/>
            <person name="Lee S."/>
            <person name="Bess C."/>
            <person name="Blankenburg K."/>
            <person name="Forbes L."/>
            <person name="Fu Q."/>
            <person name="Gubbala S."/>
            <person name="Hirani K."/>
            <person name="Jayaseelan J.C."/>
            <person name="Lara F."/>
            <person name="Munidasa M."/>
            <person name="Palculict T."/>
            <person name="Patil S."/>
            <person name="Pu L.-L."/>
            <person name="Saada N."/>
            <person name="Tang L."/>
            <person name="Weissenberger G."/>
            <person name="Zhu Y."/>
            <person name="Hemphill L."/>
            <person name="Shang Y."/>
            <person name="Youmans B."/>
            <person name="Ayvaz T."/>
            <person name="Ross M."/>
            <person name="Santibanez J."/>
            <person name="Aqrawi P."/>
            <person name="Gross S."/>
            <person name="Joshi V."/>
            <person name="Fowler G."/>
            <person name="Nazareth L."/>
            <person name="Reid J."/>
            <person name="Worley K."/>
            <person name="Petrosino J."/>
            <person name="Highlander S."/>
            <person name="Gibbs R."/>
        </authorList>
    </citation>
    <scope>NUCLEOTIDE SEQUENCE [LARGE SCALE GENOMIC DNA]</scope>
    <source>
        <strain evidence="1">MN8</strain>
    </source>
</reference>
<organism evidence="1">
    <name type="scientific">Staphylococcus aureus subsp. aureus MN8</name>
    <dbReference type="NCBI Taxonomy" id="548470"/>
    <lineage>
        <taxon>Bacteria</taxon>
        <taxon>Bacillati</taxon>
        <taxon>Bacillota</taxon>
        <taxon>Bacilli</taxon>
        <taxon>Bacillales</taxon>
        <taxon>Staphylococcaceae</taxon>
        <taxon>Staphylococcus</taxon>
    </lineage>
</organism>
<dbReference type="Proteomes" id="UP000003455">
    <property type="component" value="Chromosome"/>
</dbReference>
<sequence>MENYLIFHLTDFFMHKKIASKAVVSTFEAIVSYIIKRHPQN</sequence>
<proteinExistence type="predicted"/>